<evidence type="ECO:0000313" key="2">
    <source>
        <dbReference type="EMBL" id="KAJ8433196.1"/>
    </source>
</evidence>
<reference evidence="2" key="1">
    <citation type="submission" date="2022-04" db="EMBL/GenBank/DDBJ databases">
        <title>Carnegiea gigantea Genome sequencing and assembly v2.</title>
        <authorList>
            <person name="Copetti D."/>
            <person name="Sanderson M.J."/>
            <person name="Burquez A."/>
            <person name="Wojciechowski M.F."/>
        </authorList>
    </citation>
    <scope>NUCLEOTIDE SEQUENCE</scope>
    <source>
        <strain evidence="2">SGP5-SGP5p</strain>
        <tissue evidence="2">Aerial part</tissue>
    </source>
</reference>
<comment type="caution">
    <text evidence="2">The sequence shown here is derived from an EMBL/GenBank/DDBJ whole genome shotgun (WGS) entry which is preliminary data.</text>
</comment>
<dbReference type="PANTHER" id="PTHR33499">
    <property type="entry name" value="OS12G0282400 PROTEIN-RELATED"/>
    <property type="match status" value="1"/>
</dbReference>
<dbReference type="EMBL" id="JAKOGI010000554">
    <property type="protein sequence ID" value="KAJ8433196.1"/>
    <property type="molecule type" value="Genomic_DNA"/>
</dbReference>
<dbReference type="Proteomes" id="UP001153076">
    <property type="component" value="Unassembled WGS sequence"/>
</dbReference>
<dbReference type="PANTHER" id="PTHR33499:SF40">
    <property type="entry name" value="TRANSPOSASE-ASSOCIATED DOMAIN-CONTAINING PROTEIN"/>
    <property type="match status" value="1"/>
</dbReference>
<evidence type="ECO:0000256" key="1">
    <source>
        <dbReference type="SAM" id="MobiDB-lite"/>
    </source>
</evidence>
<accession>A0A9Q1JXJ2</accession>
<feature type="region of interest" description="Disordered" evidence="1">
    <location>
        <begin position="152"/>
        <end position="171"/>
    </location>
</feature>
<name>A0A9Q1JXJ2_9CARY</name>
<organism evidence="2 3">
    <name type="scientific">Carnegiea gigantea</name>
    <dbReference type="NCBI Taxonomy" id="171969"/>
    <lineage>
        <taxon>Eukaryota</taxon>
        <taxon>Viridiplantae</taxon>
        <taxon>Streptophyta</taxon>
        <taxon>Embryophyta</taxon>
        <taxon>Tracheophyta</taxon>
        <taxon>Spermatophyta</taxon>
        <taxon>Magnoliopsida</taxon>
        <taxon>eudicotyledons</taxon>
        <taxon>Gunneridae</taxon>
        <taxon>Pentapetalae</taxon>
        <taxon>Caryophyllales</taxon>
        <taxon>Cactineae</taxon>
        <taxon>Cactaceae</taxon>
        <taxon>Cactoideae</taxon>
        <taxon>Echinocereeae</taxon>
        <taxon>Carnegiea</taxon>
    </lineage>
</organism>
<sequence>MNSMNKKDRLHRIGSKPYRQVAWELGAKTINEQSLLQMLHETHKKDTEFATLGIGPKYDEIRDVMEIGPSLSQMQALRMHLVAEKTFKSKSRSQGEIQDVMEDPSLPQMEVAVLENIRLIAIVAKKFFKSKSRSQVAEKVFKSKSRSQVLGLGGGVRPKDELEKGAKTGNEQSLLQMPHETRKKDNEFATPEIAQKYVAKKFFKPKYQSQVLGLGGGVRPQNMKLTVDAKLLVYILLVYELTGTSST</sequence>
<keyword evidence="3" id="KW-1185">Reference proteome</keyword>
<gene>
    <name evidence="2" type="ORF">Cgig2_004328</name>
</gene>
<protein>
    <submittedName>
        <fullName evidence="2">Uncharacterized protein</fullName>
    </submittedName>
</protein>
<dbReference type="AlphaFoldDB" id="A0A9Q1JXJ2"/>
<feature type="compositionally biased region" description="Basic and acidic residues" evidence="1">
    <location>
        <begin position="157"/>
        <end position="166"/>
    </location>
</feature>
<proteinExistence type="predicted"/>
<evidence type="ECO:0000313" key="3">
    <source>
        <dbReference type="Proteomes" id="UP001153076"/>
    </source>
</evidence>